<dbReference type="GO" id="GO:0016787">
    <property type="term" value="F:hydrolase activity"/>
    <property type="evidence" value="ECO:0007669"/>
    <property type="project" value="UniProtKB-KW"/>
</dbReference>
<reference evidence="6 7" key="1">
    <citation type="submission" date="2023-11" db="EMBL/GenBank/DDBJ databases">
        <authorList>
            <person name="Bao R."/>
        </authorList>
    </citation>
    <scope>NUCLEOTIDE SEQUENCE [LARGE SCALE GENOMIC DNA]</scope>
    <source>
        <strain evidence="6 7">PJ23</strain>
    </source>
</reference>
<dbReference type="PANTHER" id="PTHR34142">
    <property type="entry name" value="ENDO-BETA-1,4-GLUCANASE A"/>
    <property type="match status" value="1"/>
</dbReference>
<dbReference type="EMBL" id="JAXAFJ010000001">
    <property type="protein sequence ID" value="MDX6805003.1"/>
    <property type="molecule type" value="Genomic_DNA"/>
</dbReference>
<proteinExistence type="inferred from homology"/>
<dbReference type="RefSeq" id="WP_319843109.1">
    <property type="nucleotide sequence ID" value="NZ_JAXAFJ010000001.1"/>
</dbReference>
<feature type="chain" id="PRO_5047494967" evidence="4">
    <location>
        <begin position="25"/>
        <end position="354"/>
    </location>
</feature>
<feature type="domain" description="Glycoside hydrolase family 5" evidence="5">
    <location>
        <begin position="52"/>
        <end position="323"/>
    </location>
</feature>
<feature type="signal peptide" evidence="4">
    <location>
        <begin position="1"/>
        <end position="24"/>
    </location>
</feature>
<keyword evidence="4" id="KW-0732">Signal</keyword>
<dbReference type="Gene3D" id="3.20.20.80">
    <property type="entry name" value="Glycosidases"/>
    <property type="match status" value="1"/>
</dbReference>
<gene>
    <name evidence="6" type="ORF">SCD90_02895</name>
</gene>
<dbReference type="Pfam" id="PF00150">
    <property type="entry name" value="Cellulase"/>
    <property type="match status" value="1"/>
</dbReference>
<dbReference type="Proteomes" id="UP001274321">
    <property type="component" value="Unassembled WGS sequence"/>
</dbReference>
<protein>
    <submittedName>
        <fullName evidence="6">Glycoside hydrolase family 5 protein</fullName>
    </submittedName>
</protein>
<evidence type="ECO:0000313" key="6">
    <source>
        <dbReference type="EMBL" id="MDX6805003.1"/>
    </source>
</evidence>
<dbReference type="InterPro" id="IPR017853">
    <property type="entry name" value="GH"/>
</dbReference>
<organism evidence="6 7">
    <name type="scientific">Terrihabitans rhizophilus</name>
    <dbReference type="NCBI Taxonomy" id="3092662"/>
    <lineage>
        <taxon>Bacteria</taxon>
        <taxon>Pseudomonadati</taxon>
        <taxon>Pseudomonadota</taxon>
        <taxon>Alphaproteobacteria</taxon>
        <taxon>Hyphomicrobiales</taxon>
        <taxon>Terrihabitans</taxon>
    </lineage>
</organism>
<evidence type="ECO:0000313" key="7">
    <source>
        <dbReference type="Proteomes" id="UP001274321"/>
    </source>
</evidence>
<comment type="caution">
    <text evidence="6">The sequence shown here is derived from an EMBL/GenBank/DDBJ whole genome shotgun (WGS) entry which is preliminary data.</text>
</comment>
<dbReference type="InterPro" id="IPR001547">
    <property type="entry name" value="Glyco_hydro_5"/>
</dbReference>
<accession>A0ABU4RLB0</accession>
<dbReference type="PANTHER" id="PTHR34142:SF1">
    <property type="entry name" value="GLYCOSIDE HYDROLASE FAMILY 5 DOMAIN-CONTAINING PROTEIN"/>
    <property type="match status" value="1"/>
</dbReference>
<evidence type="ECO:0000256" key="3">
    <source>
        <dbReference type="RuleBase" id="RU361153"/>
    </source>
</evidence>
<evidence type="ECO:0000259" key="5">
    <source>
        <dbReference type="Pfam" id="PF00150"/>
    </source>
</evidence>
<comment type="similarity">
    <text evidence="3">Belongs to the glycosyl hydrolase 5 (cellulase A) family.</text>
</comment>
<evidence type="ECO:0000256" key="1">
    <source>
        <dbReference type="ARBA" id="ARBA00022801"/>
    </source>
</evidence>
<keyword evidence="1 3" id="KW-0378">Hydrolase</keyword>
<dbReference type="SUPFAM" id="SSF51445">
    <property type="entry name" value="(Trans)glycosidases"/>
    <property type="match status" value="1"/>
</dbReference>
<keyword evidence="2 3" id="KW-0326">Glycosidase</keyword>
<evidence type="ECO:0000256" key="4">
    <source>
        <dbReference type="SAM" id="SignalP"/>
    </source>
</evidence>
<keyword evidence="7" id="KW-1185">Reference proteome</keyword>
<sequence>MTGFPLRTLLVILCLCVSAQPGRALDLVGVNQSGAEFGRVNAGLPGAPYGRPGRDYVWPSDGVIRDWAAAGARVIRVPLRWERVQPVLRGPVDTAELRRIVNTASAAGLSTILDLHNYGNRWVEVDGVLKQAQIDGPSALVTRADYADLWRKLAQAFAGDERVHFDLMNEPHDLKSADGATEAVQLARIYQAAVDAIRAAGAGNVIHIEPPRYAKASALVGSFSEAALTIRDPRNALVFHVHQYLDPDESGRHAVLAGGDHELGVKRLAPVTEWARKNGKRLFLGEFGLPAGGDPDLLEASRRMLTFIHASDDVWAGWTAWGAGSLWKSDYPFRLNPADTASPSLQLMRDFFAK</sequence>
<name>A0ABU4RLB0_9HYPH</name>
<evidence type="ECO:0000256" key="2">
    <source>
        <dbReference type="ARBA" id="ARBA00023295"/>
    </source>
</evidence>